<protein>
    <recommendedName>
        <fullName evidence="1">Importin N-terminal domain-containing protein</fullName>
    </recommendedName>
</protein>
<dbReference type="GO" id="GO:0031267">
    <property type="term" value="F:small GTPase binding"/>
    <property type="evidence" value="ECO:0007669"/>
    <property type="project" value="InterPro"/>
</dbReference>
<accession>A0A840MER0</accession>
<dbReference type="RefSeq" id="WP_184034567.1">
    <property type="nucleotide sequence ID" value="NZ_JACHHY010000002.1"/>
</dbReference>
<dbReference type="PROSITE" id="PS50166">
    <property type="entry name" value="IMPORTIN_B_NT"/>
    <property type="match status" value="1"/>
</dbReference>
<dbReference type="InterPro" id="IPR001494">
    <property type="entry name" value="Importin-beta_N"/>
</dbReference>
<gene>
    <name evidence="2" type="ORF">HNQ59_000430</name>
</gene>
<organism evidence="2 3">
    <name type="scientific">Chitinivorax tropicus</name>
    <dbReference type="NCBI Taxonomy" id="714531"/>
    <lineage>
        <taxon>Bacteria</taxon>
        <taxon>Pseudomonadati</taxon>
        <taxon>Pseudomonadota</taxon>
        <taxon>Betaproteobacteria</taxon>
        <taxon>Chitinivorax</taxon>
    </lineage>
</organism>
<evidence type="ECO:0000259" key="1">
    <source>
        <dbReference type="PROSITE" id="PS50166"/>
    </source>
</evidence>
<evidence type="ECO:0000313" key="2">
    <source>
        <dbReference type="EMBL" id="MBB5017168.1"/>
    </source>
</evidence>
<reference evidence="2 3" key="1">
    <citation type="submission" date="2020-08" db="EMBL/GenBank/DDBJ databases">
        <title>Genomic Encyclopedia of Type Strains, Phase IV (KMG-IV): sequencing the most valuable type-strain genomes for metagenomic binning, comparative biology and taxonomic classification.</title>
        <authorList>
            <person name="Goeker M."/>
        </authorList>
    </citation>
    <scope>NUCLEOTIDE SEQUENCE [LARGE SCALE GENOMIC DNA]</scope>
    <source>
        <strain evidence="2 3">DSM 27165</strain>
    </source>
</reference>
<keyword evidence="3" id="KW-1185">Reference proteome</keyword>
<feature type="domain" description="Importin N-terminal" evidence="1">
    <location>
        <begin position="51"/>
        <end position="121"/>
    </location>
</feature>
<evidence type="ECO:0000313" key="3">
    <source>
        <dbReference type="Proteomes" id="UP000575898"/>
    </source>
</evidence>
<comment type="caution">
    <text evidence="2">The sequence shown here is derived from an EMBL/GenBank/DDBJ whole genome shotgun (WGS) entry which is preliminary data.</text>
</comment>
<dbReference type="EMBL" id="JACHHY010000002">
    <property type="protein sequence ID" value="MBB5017168.1"/>
    <property type="molecule type" value="Genomic_DNA"/>
</dbReference>
<proteinExistence type="predicted"/>
<dbReference type="GO" id="GO:0006886">
    <property type="term" value="P:intracellular protein transport"/>
    <property type="evidence" value="ECO:0007669"/>
    <property type="project" value="InterPro"/>
</dbReference>
<dbReference type="AlphaFoldDB" id="A0A840MER0"/>
<dbReference type="Proteomes" id="UP000575898">
    <property type="component" value="Unassembled WGS sequence"/>
</dbReference>
<sequence>MGAVIVGFPELSDNDLVLDEQETKEVLKFFWPDRASKIDGLVAGNGLRRFAQQMLMAAIEASYAMGYLDKLTDVLAKRKPSMNLKKLGQKLAKKFAKHWWKHTKQQNLMDAEIYDTVRHALAYKYRLKIDEFAEGILAANRLSPFHIAKNTIVPVRWG</sequence>
<name>A0A840MER0_9PROT</name>